<dbReference type="EMBL" id="KR029593">
    <property type="protein sequence ID" value="AKH47406.1"/>
    <property type="molecule type" value="Genomic_DNA"/>
</dbReference>
<accession>A0A0F7L8R9</accession>
<name>A0A0F7L8R9_9VIRU</name>
<protein>
    <submittedName>
        <fullName evidence="1">Uncharacterized protein</fullName>
    </submittedName>
</protein>
<reference evidence="1" key="1">
    <citation type="journal article" date="2015" name="Front. Microbiol.">
        <title>Combining genomic sequencing methods to explore viral diversity and reveal potential virus-host interactions.</title>
        <authorList>
            <person name="Chow C.E."/>
            <person name="Winget D.M."/>
            <person name="White R.A.III."/>
            <person name="Hallam S.J."/>
            <person name="Suttle C.A."/>
        </authorList>
    </citation>
    <scope>NUCLEOTIDE SEQUENCE</scope>
    <source>
        <strain evidence="1">H4084976</strain>
    </source>
</reference>
<proteinExistence type="predicted"/>
<evidence type="ECO:0000313" key="1">
    <source>
        <dbReference type="EMBL" id="AKH47406.1"/>
    </source>
</evidence>
<dbReference type="InterPro" id="IPR053745">
    <property type="entry name" value="Viral_Tail_Comp_sf"/>
</dbReference>
<reference evidence="1" key="2">
    <citation type="submission" date="2015-03" db="EMBL/GenBank/DDBJ databases">
        <authorList>
            <person name="Chow C.-E.T."/>
            <person name="Winget D.M."/>
            <person name="White R.A.III."/>
            <person name="Hallam S.J."/>
            <person name="Suttle C.A."/>
        </authorList>
    </citation>
    <scope>NUCLEOTIDE SEQUENCE</scope>
    <source>
        <strain evidence="1">H4084976</strain>
    </source>
</reference>
<sequence length="195" mass="21961">MLEAIHFLRRGIISKLTDAVRVGGNVVPVYNRIPTDAQYPLIRVYGVSTDETDNNQTSFITETITRIECITRFYSDDGGELDTNLMVSQCLELIRTRSGSYVDLNANGFNVFTSVNKGVKYFENDLSDYTYFRAIIEVSNKIEQIAVVPLPTETGLQSELQLEFKNDYVNRVNADGGELEALGCIDTDFLYNLNN</sequence>
<organism evidence="1">
    <name type="scientific">uncultured marine virus</name>
    <dbReference type="NCBI Taxonomy" id="186617"/>
    <lineage>
        <taxon>Viruses</taxon>
        <taxon>environmental samples</taxon>
    </lineage>
</organism>
<dbReference type="Gene3D" id="3.30.2000.30">
    <property type="match status" value="1"/>
</dbReference>